<reference evidence="3 4" key="1">
    <citation type="journal article" date="2020" name="bioRxiv">
        <title>Sequence and annotation of 42 cannabis genomes reveals extensive copy number variation in cannabinoid synthesis and pathogen resistance genes.</title>
        <authorList>
            <person name="Mckernan K.J."/>
            <person name="Helbert Y."/>
            <person name="Kane L.T."/>
            <person name="Ebling H."/>
            <person name="Zhang L."/>
            <person name="Liu B."/>
            <person name="Eaton Z."/>
            <person name="Mclaughlin S."/>
            <person name="Kingan S."/>
            <person name="Baybayan P."/>
            <person name="Concepcion G."/>
            <person name="Jordan M."/>
            <person name="Riva A."/>
            <person name="Barbazuk W."/>
            <person name="Harkins T."/>
        </authorList>
    </citation>
    <scope>NUCLEOTIDE SEQUENCE [LARGE SCALE GENOMIC DNA]</scope>
    <source>
        <strain evidence="4">cv. Jamaican Lion 4</strain>
        <tissue evidence="3">Leaf</tissue>
    </source>
</reference>
<evidence type="ECO:0008006" key="5">
    <source>
        <dbReference type="Google" id="ProtNLM"/>
    </source>
</evidence>
<dbReference type="InterPro" id="IPR008978">
    <property type="entry name" value="HSP20-like_chaperone"/>
</dbReference>
<keyword evidence="2" id="KW-0472">Membrane</keyword>
<dbReference type="Proteomes" id="UP000525078">
    <property type="component" value="Unassembled WGS sequence"/>
</dbReference>
<comment type="caution">
    <text evidence="3">The sequence shown here is derived from an EMBL/GenBank/DDBJ whole genome shotgun (WGS) entry which is preliminary data.</text>
</comment>
<sequence length="325" mass="36498">MELELGLKITKSTDDITSTTTNLRIAKDSSGPVFISRETDTKFILTAHLKGTEISISGERPVRELVMSGWMMQKKEVELKGFIKVFRIPDGVILDRIKAKFNNQESVLTIVIPKSSKGIRGVGIEEVKEEEVVNKDETDHATISEEQTHKIMPRTEELKVDEPKSDESNGVDEKKVEEKIEGAHDVFDEMSKRNETRIEPEIITNEETFQEIKPTQPLPSEEEAKRKELPGIKEETCEEGLEPVHVIEENKDEDKECSSSCGGDDESAMVEKQEAIEEKGKDKASGGSSRRIKLCVPCVIAGSTIIVSIVVFAVHWIRTKKREVH</sequence>
<gene>
    <name evidence="3" type="ORF">F8388_001353</name>
</gene>
<dbReference type="PANTHER" id="PTHR43670:SF34">
    <property type="entry name" value="HSP20-LIKE CHAPERONES SUPERFAMILY PROTEIN"/>
    <property type="match status" value="1"/>
</dbReference>
<dbReference type="GO" id="GO:0034605">
    <property type="term" value="P:cellular response to heat"/>
    <property type="evidence" value="ECO:0007669"/>
    <property type="project" value="TreeGrafter"/>
</dbReference>
<keyword evidence="2" id="KW-1133">Transmembrane helix</keyword>
<feature type="transmembrane region" description="Helical" evidence="2">
    <location>
        <begin position="299"/>
        <end position="317"/>
    </location>
</feature>
<dbReference type="CDD" id="cd06464">
    <property type="entry name" value="ACD_sHsps-like"/>
    <property type="match status" value="1"/>
</dbReference>
<evidence type="ECO:0000313" key="4">
    <source>
        <dbReference type="Proteomes" id="UP000525078"/>
    </source>
</evidence>
<name>A0A7J6GMG2_CANSA</name>
<evidence type="ECO:0000313" key="3">
    <source>
        <dbReference type="EMBL" id="KAF4384115.1"/>
    </source>
</evidence>
<proteinExistence type="predicted"/>
<evidence type="ECO:0000256" key="2">
    <source>
        <dbReference type="SAM" id="Phobius"/>
    </source>
</evidence>
<protein>
    <recommendedName>
        <fullName evidence="5">SHSP domain-containing protein</fullName>
    </recommendedName>
</protein>
<feature type="region of interest" description="Disordered" evidence="1">
    <location>
        <begin position="250"/>
        <end position="288"/>
    </location>
</feature>
<dbReference type="PANTHER" id="PTHR43670">
    <property type="entry name" value="HEAT SHOCK PROTEIN 26"/>
    <property type="match status" value="1"/>
</dbReference>
<feature type="compositionally biased region" description="Basic and acidic residues" evidence="1">
    <location>
        <begin position="269"/>
        <end position="284"/>
    </location>
</feature>
<dbReference type="SUPFAM" id="SSF49764">
    <property type="entry name" value="HSP20-like chaperones"/>
    <property type="match status" value="1"/>
</dbReference>
<accession>A0A7J6GMG2</accession>
<dbReference type="Gene3D" id="2.60.40.790">
    <property type="match status" value="1"/>
</dbReference>
<evidence type="ECO:0000256" key="1">
    <source>
        <dbReference type="SAM" id="MobiDB-lite"/>
    </source>
</evidence>
<dbReference type="EMBL" id="JAATIP010000049">
    <property type="protein sequence ID" value="KAF4384115.1"/>
    <property type="molecule type" value="Genomic_DNA"/>
</dbReference>
<dbReference type="AlphaFoldDB" id="A0A7J6GMG2"/>
<organism evidence="3 4">
    <name type="scientific">Cannabis sativa</name>
    <name type="common">Hemp</name>
    <name type="synonym">Marijuana</name>
    <dbReference type="NCBI Taxonomy" id="3483"/>
    <lineage>
        <taxon>Eukaryota</taxon>
        <taxon>Viridiplantae</taxon>
        <taxon>Streptophyta</taxon>
        <taxon>Embryophyta</taxon>
        <taxon>Tracheophyta</taxon>
        <taxon>Spermatophyta</taxon>
        <taxon>Magnoliopsida</taxon>
        <taxon>eudicotyledons</taxon>
        <taxon>Gunneridae</taxon>
        <taxon>Pentapetalae</taxon>
        <taxon>rosids</taxon>
        <taxon>fabids</taxon>
        <taxon>Rosales</taxon>
        <taxon>Cannabaceae</taxon>
        <taxon>Cannabis</taxon>
    </lineage>
</organism>
<keyword evidence="2" id="KW-0812">Transmembrane</keyword>